<dbReference type="Gene3D" id="1.25.10.10">
    <property type="entry name" value="Leucine-rich Repeat Variant"/>
    <property type="match status" value="1"/>
</dbReference>
<sequence length="59" mass="6815">MKITPDRIYLHHVEKLLYLVEQNCIKPLSDLLVYSYCLDGLENILRAGEAEKKKPGDVK</sequence>
<protein>
    <submittedName>
        <fullName evidence="1">(rape) hypothetical protein</fullName>
    </submittedName>
</protein>
<accession>A0A816W579</accession>
<dbReference type="EMBL" id="HG994357">
    <property type="protein sequence ID" value="CAF2129067.1"/>
    <property type="molecule type" value="Genomic_DNA"/>
</dbReference>
<organism evidence="1">
    <name type="scientific">Brassica napus</name>
    <name type="common">Rape</name>
    <dbReference type="NCBI Taxonomy" id="3708"/>
    <lineage>
        <taxon>Eukaryota</taxon>
        <taxon>Viridiplantae</taxon>
        <taxon>Streptophyta</taxon>
        <taxon>Embryophyta</taxon>
        <taxon>Tracheophyta</taxon>
        <taxon>Spermatophyta</taxon>
        <taxon>Magnoliopsida</taxon>
        <taxon>eudicotyledons</taxon>
        <taxon>Gunneridae</taxon>
        <taxon>Pentapetalae</taxon>
        <taxon>rosids</taxon>
        <taxon>malvids</taxon>
        <taxon>Brassicales</taxon>
        <taxon>Brassicaceae</taxon>
        <taxon>Brassiceae</taxon>
        <taxon>Brassica</taxon>
    </lineage>
</organism>
<dbReference type="AlphaFoldDB" id="A0A816W579"/>
<dbReference type="InterPro" id="IPR011989">
    <property type="entry name" value="ARM-like"/>
</dbReference>
<proteinExistence type="predicted"/>
<name>A0A816W579_BRANA</name>
<evidence type="ECO:0000313" key="1">
    <source>
        <dbReference type="EMBL" id="CAF2129067.1"/>
    </source>
</evidence>
<reference evidence="1" key="1">
    <citation type="submission" date="2021-01" db="EMBL/GenBank/DDBJ databases">
        <authorList>
            <consortium name="Genoscope - CEA"/>
            <person name="William W."/>
        </authorList>
    </citation>
    <scope>NUCLEOTIDE SEQUENCE</scope>
</reference>
<gene>
    <name evidence="1" type="ORF">DARMORV10_A03P45480.1</name>
</gene>
<dbReference type="Proteomes" id="UP001295469">
    <property type="component" value="Chromosome A03"/>
</dbReference>